<organism evidence="1 2">
    <name type="scientific">Chrysochromulina tobinii</name>
    <dbReference type="NCBI Taxonomy" id="1460289"/>
    <lineage>
        <taxon>Eukaryota</taxon>
        <taxon>Haptista</taxon>
        <taxon>Haptophyta</taxon>
        <taxon>Prymnesiophyceae</taxon>
        <taxon>Prymnesiales</taxon>
        <taxon>Chrysochromulinaceae</taxon>
        <taxon>Chrysochromulina</taxon>
    </lineage>
</organism>
<name>A0A0M0JC04_9EUKA</name>
<dbReference type="SUPFAM" id="SSF55961">
    <property type="entry name" value="Bet v1-like"/>
    <property type="match status" value="1"/>
</dbReference>
<accession>A0A0M0JC04</accession>
<reference evidence="2" key="1">
    <citation type="journal article" date="2015" name="PLoS Genet.">
        <title>Genome Sequence and Transcriptome Analyses of Chrysochromulina tobin: Metabolic Tools for Enhanced Algal Fitness in the Prominent Order Prymnesiales (Haptophyceae).</title>
        <authorList>
            <person name="Hovde B.T."/>
            <person name="Deodato C.R."/>
            <person name="Hunsperger H.M."/>
            <person name="Ryken S.A."/>
            <person name="Yost W."/>
            <person name="Jha R.K."/>
            <person name="Patterson J."/>
            <person name="Monnat R.J. Jr."/>
            <person name="Barlow S.B."/>
            <person name="Starkenburg S.R."/>
            <person name="Cattolico R.A."/>
        </authorList>
    </citation>
    <scope>NUCLEOTIDE SEQUENCE</scope>
    <source>
        <strain evidence="2">CCMP291</strain>
    </source>
</reference>
<evidence type="ECO:0008006" key="3">
    <source>
        <dbReference type="Google" id="ProtNLM"/>
    </source>
</evidence>
<dbReference type="OrthoDB" id="41924at2759"/>
<proteinExistence type="predicted"/>
<dbReference type="EMBL" id="JWZX01003124">
    <property type="protein sequence ID" value="KOO24116.1"/>
    <property type="molecule type" value="Genomic_DNA"/>
</dbReference>
<sequence length="221" mass="24866">MRHFHRGKLPPYEIGPPSILLSHGDEQRLLAGEALMQAIVQEDGVARRLIMVKDVRAPPSVITRKILDIDAYPAMVKGVDSTATYSMSEDASTGLRTIKTRYDISALHVKFTYYLEHIYSPADRCMTFRLDYDRRSDLDDTVGYWYVQPRGPEECRVYYSCVTQLRGWVPGPVYSLITKAALKQTTSWLDVEAAPRLTALTAKAPRLMGPAEPRLTAQATS</sequence>
<keyword evidence="2" id="KW-1185">Reference proteome</keyword>
<evidence type="ECO:0000313" key="2">
    <source>
        <dbReference type="Proteomes" id="UP000037460"/>
    </source>
</evidence>
<dbReference type="Proteomes" id="UP000037460">
    <property type="component" value="Unassembled WGS sequence"/>
</dbReference>
<dbReference type="InterPro" id="IPR023393">
    <property type="entry name" value="START-like_dom_sf"/>
</dbReference>
<dbReference type="Gene3D" id="3.30.530.20">
    <property type="match status" value="1"/>
</dbReference>
<gene>
    <name evidence="1" type="ORF">Ctob_004915</name>
</gene>
<comment type="caution">
    <text evidence="1">The sequence shown here is derived from an EMBL/GenBank/DDBJ whole genome shotgun (WGS) entry which is preliminary data.</text>
</comment>
<dbReference type="AlphaFoldDB" id="A0A0M0JC04"/>
<protein>
    <recommendedName>
        <fullName evidence="3">START domain-containing protein</fullName>
    </recommendedName>
</protein>
<evidence type="ECO:0000313" key="1">
    <source>
        <dbReference type="EMBL" id="KOO24116.1"/>
    </source>
</evidence>